<reference evidence="2 3" key="1">
    <citation type="submission" date="2017-02" db="EMBL/GenBank/DDBJ databases">
        <title>The new phylogeny of genus Mycobacterium.</title>
        <authorList>
            <person name="Tortoli E."/>
            <person name="Trovato A."/>
            <person name="Cirillo D.M."/>
        </authorList>
    </citation>
    <scope>NUCLEOTIDE SEQUENCE [LARGE SCALE GENOMIC DNA]</scope>
    <source>
        <strain evidence="2 3">FI-09383</strain>
    </source>
</reference>
<proteinExistence type="predicted"/>
<dbReference type="AlphaFoldDB" id="A0A1X0CM05"/>
<organism evidence="2 3">
    <name type="scientific">Mycolicibacterium elephantis</name>
    <dbReference type="NCBI Taxonomy" id="81858"/>
    <lineage>
        <taxon>Bacteria</taxon>
        <taxon>Bacillati</taxon>
        <taxon>Actinomycetota</taxon>
        <taxon>Actinomycetes</taxon>
        <taxon>Mycobacteriales</taxon>
        <taxon>Mycobacteriaceae</taxon>
        <taxon>Mycolicibacterium</taxon>
    </lineage>
</organism>
<dbReference type="RefSeq" id="WP_083043662.1">
    <property type="nucleotide sequence ID" value="NZ_MVHP01000033.1"/>
</dbReference>
<dbReference type="STRING" id="81858.BST23_21990"/>
<dbReference type="NCBIfam" id="TIGR03083">
    <property type="entry name" value="maleylpyruvate isomerase family mycothiol-dependent enzyme"/>
    <property type="match status" value="1"/>
</dbReference>
<protein>
    <recommendedName>
        <fullName evidence="1">Mycothiol-dependent maleylpyruvate isomerase metal-binding domain-containing protein</fullName>
    </recommendedName>
</protein>
<dbReference type="InterPro" id="IPR024344">
    <property type="entry name" value="MDMPI_metal-binding"/>
</dbReference>
<sequence>MDSQVLDDLIAEQQVLDDLVDGLDDAQWTTPTPAAGWSVCDQIAHLAMFDDVATTSLTGGGEARFAEIIAAVASGDAPFIDTPAGNTPGNEVLSAWRRARADQLAAFRRIESAARVPWGPNLMSAVSLCTARLMETWAHGLDCFTALGVAPVDTDRLRHVCHITYRAIPHALMESGISMPDTIDNLVVEVLSPSGALWRFGRVDAPNRIDGIAAEFARVGVRRMPLEHSALRARGPLAEVALSNLKAYL</sequence>
<dbReference type="Gene3D" id="1.20.120.450">
    <property type="entry name" value="dinb family like domain"/>
    <property type="match status" value="1"/>
</dbReference>
<dbReference type="InterPro" id="IPR034660">
    <property type="entry name" value="DinB/YfiT-like"/>
</dbReference>
<evidence type="ECO:0000313" key="3">
    <source>
        <dbReference type="Proteomes" id="UP000192772"/>
    </source>
</evidence>
<dbReference type="InterPro" id="IPR017517">
    <property type="entry name" value="Maleyloyr_isom"/>
</dbReference>
<dbReference type="GO" id="GO:0046872">
    <property type="term" value="F:metal ion binding"/>
    <property type="evidence" value="ECO:0007669"/>
    <property type="project" value="InterPro"/>
</dbReference>
<dbReference type="OrthoDB" id="5178565at2"/>
<evidence type="ECO:0000259" key="1">
    <source>
        <dbReference type="Pfam" id="PF11716"/>
    </source>
</evidence>
<comment type="caution">
    <text evidence="2">The sequence shown here is derived from an EMBL/GenBank/DDBJ whole genome shotgun (WGS) entry which is preliminary data.</text>
</comment>
<feature type="domain" description="Mycothiol-dependent maleylpyruvate isomerase metal-binding" evidence="1">
    <location>
        <begin position="12"/>
        <end position="142"/>
    </location>
</feature>
<dbReference type="Pfam" id="PF11716">
    <property type="entry name" value="MDMPI_N"/>
    <property type="match status" value="1"/>
</dbReference>
<gene>
    <name evidence="2" type="ORF">BST23_21990</name>
</gene>
<name>A0A1X0CM05_9MYCO</name>
<dbReference type="SUPFAM" id="SSF109854">
    <property type="entry name" value="DinB/YfiT-like putative metalloenzymes"/>
    <property type="match status" value="1"/>
</dbReference>
<accession>A0A1X0CM05</accession>
<dbReference type="EMBL" id="MVHP01000033">
    <property type="protein sequence ID" value="ORA61133.1"/>
    <property type="molecule type" value="Genomic_DNA"/>
</dbReference>
<dbReference type="Proteomes" id="UP000192772">
    <property type="component" value="Unassembled WGS sequence"/>
</dbReference>
<evidence type="ECO:0000313" key="2">
    <source>
        <dbReference type="EMBL" id="ORA61133.1"/>
    </source>
</evidence>